<dbReference type="InterPro" id="IPR006659">
    <property type="entry name" value="Arsenate_reductase"/>
</dbReference>
<gene>
    <name evidence="4" type="ORF">H924_05150</name>
</gene>
<dbReference type="GO" id="GO:0008794">
    <property type="term" value="F:arsenate reductase (glutaredoxin) activity"/>
    <property type="evidence" value="ECO:0007669"/>
    <property type="project" value="InterPro"/>
</dbReference>
<dbReference type="AlphaFoldDB" id="M1TQ49"/>
<dbReference type="PATRIC" id="fig|1121353.3.peg.1055"/>
<dbReference type="HOGENOM" id="CLU_116644_0_1_11"/>
<dbReference type="STRING" id="1121353.H924_05150"/>
<dbReference type="CDD" id="cd03034">
    <property type="entry name" value="ArsC_ArsC"/>
    <property type="match status" value="1"/>
</dbReference>
<keyword evidence="5" id="KW-1185">Reference proteome</keyword>
<proteinExistence type="inferred from homology"/>
<organism evidence="4 5">
    <name type="scientific">Corynebacterium callunae DSM 20147</name>
    <dbReference type="NCBI Taxonomy" id="1121353"/>
    <lineage>
        <taxon>Bacteria</taxon>
        <taxon>Bacillati</taxon>
        <taxon>Actinomycetota</taxon>
        <taxon>Actinomycetes</taxon>
        <taxon>Mycobacteriales</taxon>
        <taxon>Corynebacteriaceae</taxon>
        <taxon>Corynebacterium</taxon>
    </lineage>
</organism>
<dbReference type="Pfam" id="PF03960">
    <property type="entry name" value="ArsC"/>
    <property type="match status" value="1"/>
</dbReference>
<evidence type="ECO:0000256" key="3">
    <source>
        <dbReference type="PROSITE-ProRule" id="PRU01282"/>
    </source>
</evidence>
<dbReference type="Gene3D" id="3.40.30.10">
    <property type="entry name" value="Glutaredoxin"/>
    <property type="match status" value="1"/>
</dbReference>
<evidence type="ECO:0000256" key="2">
    <source>
        <dbReference type="ARBA" id="ARBA00023002"/>
    </source>
</evidence>
<sequence length="128" mass="14336">MKNHALNISRLKVMDVTIYHNPRCATSRNTLKYLQEQGIEPTVINYLKQPLSAAELTDLFNKVGIPVHAGIRTKEAEYKELGLSPETPETELIDAILTHPKLLQRPIVATEKGARIARPKISGIEEIL</sequence>
<name>M1TQ49_9CORY</name>
<protein>
    <submittedName>
        <fullName evidence="4">Arsenate reductase</fullName>
    </submittedName>
</protein>
<dbReference type="PROSITE" id="PS51353">
    <property type="entry name" value="ARSC"/>
    <property type="match status" value="1"/>
</dbReference>
<evidence type="ECO:0000313" key="4">
    <source>
        <dbReference type="EMBL" id="AGG66476.1"/>
    </source>
</evidence>
<dbReference type="Proteomes" id="UP000011760">
    <property type="component" value="Chromosome"/>
</dbReference>
<dbReference type="InterPro" id="IPR006660">
    <property type="entry name" value="Arsenate_reductase-like"/>
</dbReference>
<dbReference type="KEGG" id="ccn:H924_05150"/>
<comment type="similarity">
    <text evidence="1 3">Belongs to the ArsC family.</text>
</comment>
<reference evidence="4 5" key="1">
    <citation type="submission" date="2013-02" db="EMBL/GenBank/DDBJ databases">
        <title>The complete genome sequence of Corynebacterium callunae DSM 20147.</title>
        <authorList>
            <person name="Ruckert C."/>
            <person name="Albersmeier A."/>
            <person name="Kalinowski J."/>
        </authorList>
    </citation>
    <scope>NUCLEOTIDE SEQUENCE [LARGE SCALE GENOMIC DNA]</scope>
    <source>
        <strain evidence="4 5">DSM 20147</strain>
    </source>
</reference>
<accession>M1TQ49</accession>
<dbReference type="PANTHER" id="PTHR30041:SF4">
    <property type="entry name" value="ARSENATE REDUCTASE"/>
    <property type="match status" value="1"/>
</dbReference>
<evidence type="ECO:0000313" key="5">
    <source>
        <dbReference type="Proteomes" id="UP000011760"/>
    </source>
</evidence>
<dbReference type="eggNOG" id="COG1393">
    <property type="taxonomic scope" value="Bacteria"/>
</dbReference>
<evidence type="ECO:0000256" key="1">
    <source>
        <dbReference type="ARBA" id="ARBA00007198"/>
    </source>
</evidence>
<dbReference type="SUPFAM" id="SSF52833">
    <property type="entry name" value="Thioredoxin-like"/>
    <property type="match status" value="1"/>
</dbReference>
<dbReference type="PANTHER" id="PTHR30041">
    <property type="entry name" value="ARSENATE REDUCTASE"/>
    <property type="match status" value="1"/>
</dbReference>
<dbReference type="NCBIfam" id="TIGR00014">
    <property type="entry name" value="arsC"/>
    <property type="match status" value="1"/>
</dbReference>
<dbReference type="EMBL" id="CP004354">
    <property type="protein sequence ID" value="AGG66476.1"/>
    <property type="molecule type" value="Genomic_DNA"/>
</dbReference>
<dbReference type="InterPro" id="IPR036249">
    <property type="entry name" value="Thioredoxin-like_sf"/>
</dbReference>
<keyword evidence="2" id="KW-0560">Oxidoreductase</keyword>